<organism evidence="1 2">
    <name type="scientific">Forsythia ovata</name>
    <dbReference type="NCBI Taxonomy" id="205694"/>
    <lineage>
        <taxon>Eukaryota</taxon>
        <taxon>Viridiplantae</taxon>
        <taxon>Streptophyta</taxon>
        <taxon>Embryophyta</taxon>
        <taxon>Tracheophyta</taxon>
        <taxon>Spermatophyta</taxon>
        <taxon>Magnoliopsida</taxon>
        <taxon>eudicotyledons</taxon>
        <taxon>Gunneridae</taxon>
        <taxon>Pentapetalae</taxon>
        <taxon>asterids</taxon>
        <taxon>lamiids</taxon>
        <taxon>Lamiales</taxon>
        <taxon>Oleaceae</taxon>
        <taxon>Forsythieae</taxon>
        <taxon>Forsythia</taxon>
    </lineage>
</organism>
<evidence type="ECO:0000313" key="1">
    <source>
        <dbReference type="EMBL" id="KAL2527904.1"/>
    </source>
</evidence>
<accession>A0ABD1US61</accession>
<protein>
    <submittedName>
        <fullName evidence="1">Uncharacterized protein</fullName>
    </submittedName>
</protein>
<sequence>MILATHWVILWESRNILKENTIIISNGFVRNAPKDMLFNQITRLTSKPVELEAIPVIVAVFSQALNLLIESIDTPEVFVRAIMNCGVLFWVGRAVPFSLGDWQDKDTEMDKFFMYRGV</sequence>
<comment type="caution">
    <text evidence="1">The sequence shown here is derived from an EMBL/GenBank/DDBJ whole genome shotgun (WGS) entry which is preliminary data.</text>
</comment>
<proteinExistence type="predicted"/>
<dbReference type="Proteomes" id="UP001604277">
    <property type="component" value="Unassembled WGS sequence"/>
</dbReference>
<evidence type="ECO:0000313" key="2">
    <source>
        <dbReference type="Proteomes" id="UP001604277"/>
    </source>
</evidence>
<name>A0ABD1US61_9LAMI</name>
<dbReference type="EMBL" id="JBFOLJ010000006">
    <property type="protein sequence ID" value="KAL2527904.1"/>
    <property type="molecule type" value="Genomic_DNA"/>
</dbReference>
<reference evidence="2" key="1">
    <citation type="submission" date="2024-07" db="EMBL/GenBank/DDBJ databases">
        <title>Two chromosome-level genome assemblies of Korean endemic species Abeliophyllum distichum and Forsythia ovata (Oleaceae).</title>
        <authorList>
            <person name="Jang H."/>
        </authorList>
    </citation>
    <scope>NUCLEOTIDE SEQUENCE [LARGE SCALE GENOMIC DNA]</scope>
</reference>
<dbReference type="AlphaFoldDB" id="A0ABD1US61"/>
<keyword evidence="2" id="KW-1185">Reference proteome</keyword>
<gene>
    <name evidence="1" type="ORF">Fot_20505</name>
</gene>